<reference evidence="2" key="1">
    <citation type="journal article" date="2019" name="Int. J. Syst. Evol. Microbiol.">
        <title>The Global Catalogue of Microorganisms (GCM) 10K type strain sequencing project: providing services to taxonomists for standard genome sequencing and annotation.</title>
        <authorList>
            <consortium name="The Broad Institute Genomics Platform"/>
            <consortium name="The Broad Institute Genome Sequencing Center for Infectious Disease"/>
            <person name="Wu L."/>
            <person name="Ma J."/>
        </authorList>
    </citation>
    <scope>NUCLEOTIDE SEQUENCE [LARGE SCALE GENOMIC DNA]</scope>
    <source>
        <strain evidence="2">JCM 18326</strain>
    </source>
</reference>
<accession>A0ABP9DI91</accession>
<dbReference type="RefSeq" id="WP_345372855.1">
    <property type="nucleotide sequence ID" value="NZ_BAABJX010000043.1"/>
</dbReference>
<evidence type="ECO:0000313" key="2">
    <source>
        <dbReference type="Proteomes" id="UP001500298"/>
    </source>
</evidence>
<dbReference type="Proteomes" id="UP001500298">
    <property type="component" value="Unassembled WGS sequence"/>
</dbReference>
<comment type="caution">
    <text evidence="1">The sequence shown here is derived from an EMBL/GenBank/DDBJ whole genome shotgun (WGS) entry which is preliminary data.</text>
</comment>
<organism evidence="1 2">
    <name type="scientific">Algivirga pacifica</name>
    <dbReference type="NCBI Taxonomy" id="1162670"/>
    <lineage>
        <taxon>Bacteria</taxon>
        <taxon>Pseudomonadati</taxon>
        <taxon>Bacteroidota</taxon>
        <taxon>Cytophagia</taxon>
        <taxon>Cytophagales</taxon>
        <taxon>Flammeovirgaceae</taxon>
        <taxon>Algivirga</taxon>
    </lineage>
</organism>
<evidence type="ECO:0000313" key="1">
    <source>
        <dbReference type="EMBL" id="GAA4841492.1"/>
    </source>
</evidence>
<name>A0ABP9DI91_9BACT</name>
<dbReference type="CDD" id="cd17033">
    <property type="entry name" value="DR1245-like"/>
    <property type="match status" value="1"/>
</dbReference>
<proteinExistence type="predicted"/>
<keyword evidence="2" id="KW-1185">Reference proteome</keyword>
<protein>
    <recommendedName>
        <fullName evidence="3">YbjN domain-containing protein</fullName>
    </recommendedName>
</protein>
<sequence>MSQIIEISREYLDSLQWKYQDEELHNAIRFGIELENGKVECLLIEKVEQELLQFFSLIPLNAPQDRIEAVAEYVSRANFGLSFGCFEFDYDEGEIRYRTSILTPKGIASENQISSLIHVNLNTMDRYLYGIMKVMFGDADPKRSIEEIEATL</sequence>
<evidence type="ECO:0008006" key="3">
    <source>
        <dbReference type="Google" id="ProtNLM"/>
    </source>
</evidence>
<gene>
    <name evidence="1" type="ORF">GCM10023331_28110</name>
</gene>
<dbReference type="Pfam" id="PF10722">
    <property type="entry name" value="YbjN"/>
    <property type="match status" value="1"/>
</dbReference>
<dbReference type="EMBL" id="BAABJX010000043">
    <property type="protein sequence ID" value="GAA4841492.1"/>
    <property type="molecule type" value="Genomic_DNA"/>
</dbReference>
<dbReference type="InterPro" id="IPR019660">
    <property type="entry name" value="Put_sensory_transdc_reg_YbjN"/>
</dbReference>